<dbReference type="OrthoDB" id="9766673at2"/>
<dbReference type="RefSeq" id="WP_117444331.1">
    <property type="nucleotide sequence ID" value="NZ_JAKNHC010000032.1"/>
</dbReference>
<feature type="domain" description="AAA-ATPase-like" evidence="1">
    <location>
        <begin position="6"/>
        <end position="230"/>
    </location>
</feature>
<dbReference type="InterPro" id="IPR027417">
    <property type="entry name" value="P-loop_NTPase"/>
</dbReference>
<name>A0A3E2VP54_CLOIN</name>
<comment type="caution">
    <text evidence="2">The sequence shown here is derived from an EMBL/GenBank/DDBJ whole genome shotgun (WGS) entry which is preliminary data.</text>
</comment>
<proteinExistence type="predicted"/>
<dbReference type="Proteomes" id="UP000260025">
    <property type="component" value="Unassembled WGS sequence"/>
</dbReference>
<dbReference type="Pfam" id="PF08011">
    <property type="entry name" value="PDDEXK_9"/>
    <property type="match status" value="1"/>
</dbReference>
<dbReference type="EMBL" id="QVEV01000034">
    <property type="protein sequence ID" value="RGC12250.1"/>
    <property type="molecule type" value="Genomic_DNA"/>
</dbReference>
<dbReference type="AlphaFoldDB" id="A0A3E2VP54"/>
<evidence type="ECO:0000259" key="1">
    <source>
        <dbReference type="Pfam" id="PF09820"/>
    </source>
</evidence>
<protein>
    <recommendedName>
        <fullName evidence="1">AAA-ATPase-like domain-containing protein</fullName>
    </recommendedName>
</protein>
<dbReference type="PANTHER" id="PTHR34825">
    <property type="entry name" value="CONSERVED PROTEIN, WITH A WEAK D-GALACTARATE DEHYDRATASE/ALTRONATE HYDROLASE DOMAIN"/>
    <property type="match status" value="1"/>
</dbReference>
<dbReference type="InterPro" id="IPR012547">
    <property type="entry name" value="PDDEXK_9"/>
</dbReference>
<evidence type="ECO:0000313" key="2">
    <source>
        <dbReference type="EMBL" id="RGC12250.1"/>
    </source>
</evidence>
<reference evidence="2 3" key="1">
    <citation type="submission" date="2018-08" db="EMBL/GenBank/DDBJ databases">
        <title>A genome reference for cultivated species of the human gut microbiota.</title>
        <authorList>
            <person name="Zou Y."/>
            <person name="Xue W."/>
            <person name="Luo G."/>
        </authorList>
    </citation>
    <scope>NUCLEOTIDE SEQUENCE [LARGE SCALE GENOMIC DNA]</scope>
    <source>
        <strain evidence="2 3">OF01-2LB</strain>
    </source>
</reference>
<organism evidence="2 3">
    <name type="scientific">Clostridium innocuum</name>
    <dbReference type="NCBI Taxonomy" id="1522"/>
    <lineage>
        <taxon>Bacteria</taxon>
        <taxon>Bacillati</taxon>
        <taxon>Bacillota</taxon>
        <taxon>Clostridia</taxon>
        <taxon>Eubacteriales</taxon>
        <taxon>Clostridiaceae</taxon>
        <taxon>Clostridium</taxon>
    </lineage>
</organism>
<dbReference type="SUPFAM" id="SSF52540">
    <property type="entry name" value="P-loop containing nucleoside triphosphate hydrolases"/>
    <property type="match status" value="1"/>
</dbReference>
<gene>
    <name evidence="2" type="ORF">DXA38_17600</name>
</gene>
<evidence type="ECO:0000313" key="3">
    <source>
        <dbReference type="Proteomes" id="UP000260025"/>
    </source>
</evidence>
<sequence length="542" mass="62695">MKKGIPLGIKNYRELKEKNYYVVDKSLLIQEFLERMAKATLVTRPRRFGKTLNMSMLAEFFDITKNSKVIFADTAIMKTKYAEHMNSYPTIFLSFADAKDSKKRIVACVKEQLLKVYDQYSFTLENLSIFEKPQFDSILKGLSNLDDGNLETVDRAISFLMTRCHQYYGKRVMLFIDEYDTPFIEAHTGGFYEDVRGAFAALLHTSLKSSDDLEYAMITGIQRVAKENIFSDLNNIFVCTVKDADYASYFGFTENEVKKMLVDNGMEYTADVKEMYDGYNIGGIDVYNPWSIVNYVCKKVLAPYWINTSSNTMIKEAMQSCEQDFKDDYEKLIKTGTVETLVNFETSFYELKNTSSLWGLFVNAGYLTVHKTLDVLEDMYSLRIPNNEVAREFQSLTVFFLNVDETTVAKMFQALKTQNWDEFLKNYQKMLLESVSYYDLRNENSYHSLLLGMCMWLRNDYEIVSNRESGEGRFDILLNSKNNALPSMLFELKYTKDENVNLEALAEAGMEQMKKKKYGIGLENCVYIALAHCGKRVSMSRE</sequence>
<dbReference type="PANTHER" id="PTHR34825:SF1">
    <property type="entry name" value="AAA-ATPASE-LIKE DOMAIN-CONTAINING PROTEIN"/>
    <property type="match status" value="1"/>
</dbReference>
<dbReference type="Pfam" id="PF09820">
    <property type="entry name" value="AAA-ATPase_like"/>
    <property type="match status" value="1"/>
</dbReference>
<accession>A0A3E2VP54</accession>
<dbReference type="InterPro" id="IPR018631">
    <property type="entry name" value="AAA-ATPase-like_dom"/>
</dbReference>